<dbReference type="EMBL" id="JACIDC010000007">
    <property type="protein sequence ID" value="MBB4040580.1"/>
    <property type="molecule type" value="Genomic_DNA"/>
</dbReference>
<dbReference type="PANTHER" id="PTHR30620:SF16">
    <property type="entry name" value="LYSOSOMAL BETA GLUCOSIDASE"/>
    <property type="match status" value="1"/>
</dbReference>
<evidence type="ECO:0000259" key="10">
    <source>
        <dbReference type="SMART" id="SM01217"/>
    </source>
</evidence>
<evidence type="ECO:0000256" key="8">
    <source>
        <dbReference type="ARBA" id="ARBA00032194"/>
    </source>
</evidence>
<dbReference type="Pfam" id="PF14310">
    <property type="entry name" value="Fn3-like"/>
    <property type="match status" value="1"/>
</dbReference>
<dbReference type="InterPro" id="IPR013783">
    <property type="entry name" value="Ig-like_fold"/>
</dbReference>
<gene>
    <name evidence="11" type="ORF">GGR34_002237</name>
</gene>
<organism evidence="11 12">
    <name type="scientific">Microvirga flocculans</name>
    <dbReference type="NCBI Taxonomy" id="217168"/>
    <lineage>
        <taxon>Bacteria</taxon>
        <taxon>Pseudomonadati</taxon>
        <taxon>Pseudomonadota</taxon>
        <taxon>Alphaproteobacteria</taxon>
        <taxon>Hyphomicrobiales</taxon>
        <taxon>Methylobacteriaceae</taxon>
        <taxon>Microvirga</taxon>
    </lineage>
</organism>
<dbReference type="SUPFAM" id="SSF52279">
    <property type="entry name" value="Beta-D-glucan exohydrolase, C-terminal domain"/>
    <property type="match status" value="1"/>
</dbReference>
<dbReference type="SUPFAM" id="SSF51445">
    <property type="entry name" value="(Trans)glycosidases"/>
    <property type="match status" value="1"/>
</dbReference>
<feature type="domain" description="Fibronectin type III-like" evidence="10">
    <location>
        <begin position="651"/>
        <end position="720"/>
    </location>
</feature>
<dbReference type="EC" id="3.2.1.21" evidence="3"/>
<evidence type="ECO:0000313" key="12">
    <source>
        <dbReference type="Proteomes" id="UP000519439"/>
    </source>
</evidence>
<dbReference type="Gene3D" id="3.20.20.300">
    <property type="entry name" value="Glycoside hydrolase, family 3, N-terminal domain"/>
    <property type="match status" value="1"/>
</dbReference>
<proteinExistence type="inferred from homology"/>
<dbReference type="FunFam" id="2.60.40.10:FF:000495">
    <property type="entry name" value="Periplasmic beta-glucosidase"/>
    <property type="match status" value="1"/>
</dbReference>
<dbReference type="Pfam" id="PF00933">
    <property type="entry name" value="Glyco_hydro_3"/>
    <property type="match status" value="1"/>
</dbReference>
<evidence type="ECO:0000256" key="4">
    <source>
        <dbReference type="ARBA" id="ARBA00022729"/>
    </source>
</evidence>
<sequence>MRLSDVHGLARLALALVLTGPFLPQAKAQEAPGPSIERRVNELLGRMTLEEKVGQLNLVSHGPPLRWEDISEGKAGALLNFNSAQDVARAQALARQSRLKIPPLFGLDVLHGFRTQFPLPLGEAAAFSPRLSRLAAEWAAREASYVGVNWTFAPMADLSRDSRWGRIVEGFGEDPVLGAALTAARVEGFRDGGLAASTKHFAGYGAPQGGRDYDTTYIPRAEMYDTYLPPFRAAAEAGSASFMAAFNALNGEPSTANGWLLTDVLRGQWGFTGFVTSDWVGIGELVNHGIAADGAEAARKAILAGVDMDMMGQLYIKHLPDEVRAGRVPESVVDEAVRRVLRTKFHMGLFDRPDIDPSRLDSAFPTPESREAARAVARETFVLLQNRGDVLPVPASARSIAVIGPLADAPQDQLGPHAARGHKEDSVTIVEGIRRRAQGSGITVRHAPACDLLCRDASGLQAALEAARQSDFVIAVFGEPQELSGEAASRADLALNGKQAEVLEELARTGKPIALVLMGGRPQVLGPVAERIPAILMAWYPGTEAGPAVADVLFGDVSPSGKLPLTWPRSTGQLPLYYNRLPTGRPTLPNNRFTLQYIDEAITPLYPFGWGLSYTNFAYSGAALAKAQLSEGEALEVSVNVTNTGARDGQEVVQLYIRDPVASRSRPLRQLKAFEKIALKAGETKRVTLRVPVESLGFHLDDGTLLVEAGAIQVFVGGSSLAEQVGEAEIAQTFRIPPMGRRASASSPIAQ</sequence>
<dbReference type="Gene3D" id="3.40.50.1700">
    <property type="entry name" value="Glycoside hydrolase family 3 C-terminal domain"/>
    <property type="match status" value="1"/>
</dbReference>
<dbReference type="GO" id="GO:0009251">
    <property type="term" value="P:glucan catabolic process"/>
    <property type="evidence" value="ECO:0007669"/>
    <property type="project" value="TreeGrafter"/>
</dbReference>
<protein>
    <recommendedName>
        <fullName evidence="3">beta-glucosidase</fullName>
        <ecNumber evidence="3">3.2.1.21</ecNumber>
    </recommendedName>
    <alternativeName>
        <fullName evidence="9">Beta-D-glucoside glucohydrolase</fullName>
    </alternativeName>
    <alternativeName>
        <fullName evidence="7">Cellobiase</fullName>
    </alternativeName>
    <alternativeName>
        <fullName evidence="8">Gentiobiase</fullName>
    </alternativeName>
</protein>
<dbReference type="PRINTS" id="PR00133">
    <property type="entry name" value="GLHYDRLASE3"/>
</dbReference>
<keyword evidence="12" id="KW-1185">Reference proteome</keyword>
<evidence type="ECO:0000256" key="7">
    <source>
        <dbReference type="ARBA" id="ARBA00031448"/>
    </source>
</evidence>
<comment type="similarity">
    <text evidence="2">Belongs to the glycosyl hydrolase 3 family.</text>
</comment>
<evidence type="ECO:0000313" key="11">
    <source>
        <dbReference type="EMBL" id="MBB4040580.1"/>
    </source>
</evidence>
<evidence type="ECO:0000256" key="9">
    <source>
        <dbReference type="ARBA" id="ARBA00032594"/>
    </source>
</evidence>
<dbReference type="InterPro" id="IPR036881">
    <property type="entry name" value="Glyco_hydro_3_C_sf"/>
</dbReference>
<dbReference type="NCBIfam" id="NF011678">
    <property type="entry name" value="PRK15098.1"/>
    <property type="match status" value="1"/>
</dbReference>
<dbReference type="Gene3D" id="2.60.40.10">
    <property type="entry name" value="Immunoglobulins"/>
    <property type="match status" value="1"/>
</dbReference>
<reference evidence="11 12" key="1">
    <citation type="submission" date="2020-08" db="EMBL/GenBank/DDBJ databases">
        <title>Genomic Encyclopedia of Type Strains, Phase IV (KMG-IV): sequencing the most valuable type-strain genomes for metagenomic binning, comparative biology and taxonomic classification.</title>
        <authorList>
            <person name="Goeker M."/>
        </authorList>
    </citation>
    <scope>NUCLEOTIDE SEQUENCE [LARGE SCALE GENOMIC DNA]</scope>
    <source>
        <strain evidence="11 12">DSM 15743</strain>
    </source>
</reference>
<dbReference type="InterPro" id="IPR001764">
    <property type="entry name" value="Glyco_hydro_3_N"/>
</dbReference>
<evidence type="ECO:0000256" key="1">
    <source>
        <dbReference type="ARBA" id="ARBA00000448"/>
    </source>
</evidence>
<dbReference type="InterPro" id="IPR026891">
    <property type="entry name" value="Fn3-like"/>
</dbReference>
<dbReference type="AlphaFoldDB" id="A0A7W6IFI8"/>
<comment type="catalytic activity">
    <reaction evidence="1">
        <text>Hydrolysis of terminal, non-reducing beta-D-glucosyl residues with release of beta-D-glucose.</text>
        <dbReference type="EC" id="3.2.1.21"/>
    </reaction>
</comment>
<keyword evidence="5 11" id="KW-0378">Hydrolase</keyword>
<dbReference type="InterPro" id="IPR036962">
    <property type="entry name" value="Glyco_hydro_3_N_sf"/>
</dbReference>
<evidence type="ECO:0000256" key="5">
    <source>
        <dbReference type="ARBA" id="ARBA00022801"/>
    </source>
</evidence>
<dbReference type="GO" id="GO:0008422">
    <property type="term" value="F:beta-glucosidase activity"/>
    <property type="evidence" value="ECO:0007669"/>
    <property type="project" value="UniProtKB-EC"/>
</dbReference>
<keyword evidence="4" id="KW-0732">Signal</keyword>
<dbReference type="Pfam" id="PF01915">
    <property type="entry name" value="Glyco_hydro_3_C"/>
    <property type="match status" value="1"/>
</dbReference>
<dbReference type="InterPro" id="IPR017853">
    <property type="entry name" value="GH"/>
</dbReference>
<dbReference type="RefSeq" id="WP_027316195.1">
    <property type="nucleotide sequence ID" value="NZ_JACIDC010000007.1"/>
</dbReference>
<evidence type="ECO:0000256" key="2">
    <source>
        <dbReference type="ARBA" id="ARBA00005336"/>
    </source>
</evidence>
<evidence type="ECO:0000256" key="3">
    <source>
        <dbReference type="ARBA" id="ARBA00012744"/>
    </source>
</evidence>
<name>A0A7W6IFI8_9HYPH</name>
<keyword evidence="6 11" id="KW-0326">Glycosidase</keyword>
<accession>A0A7W6IFI8</accession>
<dbReference type="PANTHER" id="PTHR30620">
    <property type="entry name" value="PERIPLASMIC BETA-GLUCOSIDASE-RELATED"/>
    <property type="match status" value="1"/>
</dbReference>
<evidence type="ECO:0000256" key="6">
    <source>
        <dbReference type="ARBA" id="ARBA00023295"/>
    </source>
</evidence>
<dbReference type="InterPro" id="IPR051915">
    <property type="entry name" value="Cellulose_Degrad_GH3"/>
</dbReference>
<dbReference type="SMART" id="SM01217">
    <property type="entry name" value="Fn3_like"/>
    <property type="match status" value="1"/>
</dbReference>
<dbReference type="InterPro" id="IPR002772">
    <property type="entry name" value="Glyco_hydro_3_C"/>
</dbReference>
<dbReference type="Proteomes" id="UP000519439">
    <property type="component" value="Unassembled WGS sequence"/>
</dbReference>
<comment type="caution">
    <text evidence="11">The sequence shown here is derived from an EMBL/GenBank/DDBJ whole genome shotgun (WGS) entry which is preliminary data.</text>
</comment>